<dbReference type="PANTHER" id="PTHR12677">
    <property type="entry name" value="GOLGI APPARATUS MEMBRANE PROTEIN TVP38-RELATED"/>
    <property type="match status" value="1"/>
</dbReference>
<evidence type="ECO:0000313" key="8">
    <source>
        <dbReference type="EMBL" id="MRX47226.1"/>
    </source>
</evidence>
<feature type="transmembrane region" description="Helical" evidence="6">
    <location>
        <begin position="229"/>
        <end position="247"/>
    </location>
</feature>
<dbReference type="InterPro" id="IPR032816">
    <property type="entry name" value="VTT_dom"/>
</dbReference>
<dbReference type="Proteomes" id="UP000462931">
    <property type="component" value="Unassembled WGS sequence"/>
</dbReference>
<dbReference type="RefSeq" id="WP_154287380.1">
    <property type="nucleotide sequence ID" value="NZ_WKJI01000002.1"/>
</dbReference>
<evidence type="ECO:0000256" key="2">
    <source>
        <dbReference type="ARBA" id="ARBA00022475"/>
    </source>
</evidence>
<keyword evidence="3 6" id="KW-0812">Transmembrane</keyword>
<evidence type="ECO:0000259" key="7">
    <source>
        <dbReference type="Pfam" id="PF09335"/>
    </source>
</evidence>
<gene>
    <name evidence="8" type="ORF">GJJ64_08515</name>
</gene>
<keyword evidence="2 6" id="KW-1003">Cell membrane</keyword>
<evidence type="ECO:0000256" key="4">
    <source>
        <dbReference type="ARBA" id="ARBA00022989"/>
    </source>
</evidence>
<dbReference type="PANTHER" id="PTHR12677:SF59">
    <property type="entry name" value="GOLGI APPARATUS MEMBRANE PROTEIN TVP38-RELATED"/>
    <property type="match status" value="1"/>
</dbReference>
<comment type="caution">
    <text evidence="8">The sequence shown here is derived from an EMBL/GenBank/DDBJ whole genome shotgun (WGS) entry which is preliminary data.</text>
</comment>
<sequence>MKQIWLYFSTRRRCLMKLSIAFKSMREKEQKTSFFPLIFSGFVIVLVVMSYFFIPEVKSFIEQAYAVLTSDDTERIRNWVSTFGLWGPIVLIAAMVLQLFLMVIPSVIIMVIAVLAYGPWLGSFITIVGIFCSASVGYCVGDYLGDVGVEKLIGEKALQKIESFFKAYGLWTVIVFRASPFLSNDAISFVGGFVEMTYKRFIIATLLGSSPLLILVAVFGQSIDQLKPGLIVASIVSLLGLGVYIYMDKRKTKKRTI</sequence>
<dbReference type="InterPro" id="IPR015414">
    <property type="entry name" value="TMEM64"/>
</dbReference>
<evidence type="ECO:0000256" key="3">
    <source>
        <dbReference type="ARBA" id="ARBA00022692"/>
    </source>
</evidence>
<feature type="domain" description="VTT" evidence="7">
    <location>
        <begin position="104"/>
        <end position="221"/>
    </location>
</feature>
<keyword evidence="5 6" id="KW-0472">Membrane</keyword>
<feature type="transmembrane region" description="Helical" evidence="6">
    <location>
        <begin position="201"/>
        <end position="223"/>
    </location>
</feature>
<dbReference type="AlphaFoldDB" id="A0A7K0FMN3"/>
<evidence type="ECO:0000256" key="5">
    <source>
        <dbReference type="ARBA" id="ARBA00023136"/>
    </source>
</evidence>
<reference evidence="8 9" key="1">
    <citation type="submission" date="2019-11" db="EMBL/GenBank/DDBJ databases">
        <authorList>
            <person name="Cheng Q."/>
            <person name="Yang Z."/>
        </authorList>
    </citation>
    <scope>NUCLEOTIDE SEQUENCE [LARGE SCALE GENOMIC DNA]</scope>
    <source>
        <strain evidence="8 9">HX-22-1</strain>
    </source>
</reference>
<proteinExistence type="inferred from homology"/>
<feature type="transmembrane region" description="Helical" evidence="6">
    <location>
        <begin position="168"/>
        <end position="194"/>
    </location>
</feature>
<evidence type="ECO:0000256" key="6">
    <source>
        <dbReference type="RuleBase" id="RU366058"/>
    </source>
</evidence>
<comment type="subcellular location">
    <subcellularLocation>
        <location evidence="1 6">Cell membrane</location>
        <topology evidence="1 6">Multi-pass membrane protein</topology>
    </subcellularLocation>
</comment>
<feature type="transmembrane region" description="Helical" evidence="6">
    <location>
        <begin position="89"/>
        <end position="117"/>
    </location>
</feature>
<organism evidence="8 9">
    <name type="scientific">Pedobacter puniceum</name>
    <dbReference type="NCBI Taxonomy" id="2666136"/>
    <lineage>
        <taxon>Bacteria</taxon>
        <taxon>Pseudomonadati</taxon>
        <taxon>Bacteroidota</taxon>
        <taxon>Sphingobacteriia</taxon>
        <taxon>Sphingobacteriales</taxon>
        <taxon>Sphingobacteriaceae</taxon>
        <taxon>Pedobacter</taxon>
    </lineage>
</organism>
<keyword evidence="9" id="KW-1185">Reference proteome</keyword>
<dbReference type="GO" id="GO:0005886">
    <property type="term" value="C:plasma membrane"/>
    <property type="evidence" value="ECO:0007669"/>
    <property type="project" value="UniProtKB-SubCell"/>
</dbReference>
<evidence type="ECO:0000313" key="9">
    <source>
        <dbReference type="Proteomes" id="UP000462931"/>
    </source>
</evidence>
<comment type="similarity">
    <text evidence="6">Belongs to the TVP38/TMEM64 family.</text>
</comment>
<accession>A0A7K0FMN3</accession>
<dbReference type="Pfam" id="PF09335">
    <property type="entry name" value="VTT_dom"/>
    <property type="match status" value="1"/>
</dbReference>
<dbReference type="EMBL" id="WKJI01000002">
    <property type="protein sequence ID" value="MRX47226.1"/>
    <property type="molecule type" value="Genomic_DNA"/>
</dbReference>
<protein>
    <recommendedName>
        <fullName evidence="6">TVP38/TMEM64 family membrane protein</fullName>
    </recommendedName>
</protein>
<feature type="transmembrane region" description="Helical" evidence="6">
    <location>
        <begin position="34"/>
        <end position="54"/>
    </location>
</feature>
<name>A0A7K0FMN3_9SPHI</name>
<keyword evidence="4 6" id="KW-1133">Transmembrane helix</keyword>
<evidence type="ECO:0000256" key="1">
    <source>
        <dbReference type="ARBA" id="ARBA00004651"/>
    </source>
</evidence>